<accession>A0ABW1CQE5</accession>
<comment type="caution">
    <text evidence="3">The sequence shown here is derived from an EMBL/GenBank/DDBJ whole genome shotgun (WGS) entry which is preliminary data.</text>
</comment>
<evidence type="ECO:0000313" key="4">
    <source>
        <dbReference type="Proteomes" id="UP001596058"/>
    </source>
</evidence>
<evidence type="ECO:0000256" key="1">
    <source>
        <dbReference type="SAM" id="MobiDB-lite"/>
    </source>
</evidence>
<keyword evidence="2" id="KW-1133">Transmembrane helix</keyword>
<organism evidence="3 4">
    <name type="scientific">Nonomuraea insulae</name>
    <dbReference type="NCBI Taxonomy" id="1616787"/>
    <lineage>
        <taxon>Bacteria</taxon>
        <taxon>Bacillati</taxon>
        <taxon>Actinomycetota</taxon>
        <taxon>Actinomycetes</taxon>
        <taxon>Streptosporangiales</taxon>
        <taxon>Streptosporangiaceae</taxon>
        <taxon>Nonomuraea</taxon>
    </lineage>
</organism>
<keyword evidence="2" id="KW-0812">Transmembrane</keyword>
<name>A0ABW1CQE5_9ACTN</name>
<keyword evidence="2" id="KW-0472">Membrane</keyword>
<protein>
    <recommendedName>
        <fullName evidence="5">CU044_5270 family protein</fullName>
    </recommendedName>
</protein>
<evidence type="ECO:0000256" key="2">
    <source>
        <dbReference type="SAM" id="Phobius"/>
    </source>
</evidence>
<evidence type="ECO:0008006" key="5">
    <source>
        <dbReference type="Google" id="ProtNLM"/>
    </source>
</evidence>
<feature type="transmembrane region" description="Helical" evidence="2">
    <location>
        <begin position="49"/>
        <end position="70"/>
    </location>
</feature>
<sequence length="348" mass="38011">MSRFTPTNTPRPLQQLPGRRRQPCAAPRRIEGRHTDVWRKHMKLATARVRLLIVVGAGLAAVGATAVAGLPQAREVRLTAAASAPPEGAYWHTKTLSTSINPRLLGSGANSYQVERRRLSEEWIRPDGTSWFGFREAGAYPKSAADQKAWRRDGSPAKWTRTADGQVVKLSTKPDKGRFGQARGENTFRLGWQKLTYEEVQRLPADPSALKSWLAKAAQVSRIPQNRVDDNVTGTLPELLHSLPAPKEVRAAAYQALLTMPGVHSRGTAKDGVGRTGSAVSIEYPDDVRKDKTYGNRTDLIVDTGTMLLLSTSHTATINGKVFPNKTMTQTLLQAGWTDAAPAVPTLP</sequence>
<dbReference type="Proteomes" id="UP001596058">
    <property type="component" value="Unassembled WGS sequence"/>
</dbReference>
<gene>
    <name evidence="3" type="ORF">ACFPZ3_28790</name>
</gene>
<dbReference type="RefSeq" id="WP_379517479.1">
    <property type="nucleotide sequence ID" value="NZ_JBHSPA010000031.1"/>
</dbReference>
<dbReference type="EMBL" id="JBHSPA010000031">
    <property type="protein sequence ID" value="MFC5827878.1"/>
    <property type="molecule type" value="Genomic_DNA"/>
</dbReference>
<proteinExistence type="predicted"/>
<keyword evidence="4" id="KW-1185">Reference proteome</keyword>
<reference evidence="4" key="1">
    <citation type="journal article" date="2019" name="Int. J. Syst. Evol. Microbiol.">
        <title>The Global Catalogue of Microorganisms (GCM) 10K type strain sequencing project: providing services to taxonomists for standard genome sequencing and annotation.</title>
        <authorList>
            <consortium name="The Broad Institute Genomics Platform"/>
            <consortium name="The Broad Institute Genome Sequencing Center for Infectious Disease"/>
            <person name="Wu L."/>
            <person name="Ma J."/>
        </authorList>
    </citation>
    <scope>NUCLEOTIDE SEQUENCE [LARGE SCALE GENOMIC DNA]</scope>
    <source>
        <strain evidence="4">CCUG 53903</strain>
    </source>
</reference>
<evidence type="ECO:0000313" key="3">
    <source>
        <dbReference type="EMBL" id="MFC5827878.1"/>
    </source>
</evidence>
<feature type="region of interest" description="Disordered" evidence="1">
    <location>
        <begin position="1"/>
        <end position="25"/>
    </location>
</feature>